<evidence type="ECO:0000313" key="8">
    <source>
        <dbReference type="Proteomes" id="UP000198611"/>
    </source>
</evidence>
<dbReference type="PIRSF" id="PIRSF000538">
    <property type="entry name" value="GlpK"/>
    <property type="match status" value="1"/>
</dbReference>
<organism evidence="7 8">
    <name type="scientific">Thiohalospira halophila DSM 15071</name>
    <dbReference type="NCBI Taxonomy" id="1123397"/>
    <lineage>
        <taxon>Bacteria</taxon>
        <taxon>Pseudomonadati</taxon>
        <taxon>Pseudomonadota</taxon>
        <taxon>Gammaproteobacteria</taxon>
        <taxon>Thiohalospirales</taxon>
        <taxon>Thiohalospiraceae</taxon>
        <taxon>Thiohalospira</taxon>
    </lineage>
</organism>
<dbReference type="Gene3D" id="3.30.420.40">
    <property type="match status" value="2"/>
</dbReference>
<dbReference type="RefSeq" id="WP_093426831.1">
    <property type="nucleotide sequence ID" value="NZ_FOMJ01000001.1"/>
</dbReference>
<keyword evidence="3" id="KW-0418">Kinase</keyword>
<dbReference type="GO" id="GO:0016301">
    <property type="term" value="F:kinase activity"/>
    <property type="evidence" value="ECO:0007669"/>
    <property type="project" value="UniProtKB-KW"/>
</dbReference>
<dbReference type="Pfam" id="PF02782">
    <property type="entry name" value="FGGY_C"/>
    <property type="match status" value="1"/>
</dbReference>
<sequence>MGLRLGIDIGTSGCRAAAIDAAGETVDSERVAIAEPRRDSAAVEQDPARWWEGVRAAVRGLTGRIDAAAITGLAVDGTSGTVLVTDAEGEPLAPALLYNDARATAEGAAIDAVAPPDSPARGAGSGLARALWLLARHPEAAHLLHQADWIAGRLTGRFGHSDPNNALKTGWDPVAGEWPAWLARAGMDAQRLPAVHPAGADLGPLDPAVAADLGLPATARVGAGTTDSTAAVLAAGASEPGDAVTVLGSTLVLKVVCAEPVADAETGVYSQPFGRYWLAGGASNSGGSTLRAFFDDDRLAALTPSLDPEMPTGLDYYPLPARGERFPVNDPEQEPRMAPRPDDDARFLQGLLEGMAAIEAAGYTRLRELGAPTPRRVMTLGGGARNPAWSRIRERALGVPVATRPAAEPAAGTARLAPAEGI</sequence>
<evidence type="ECO:0008006" key="9">
    <source>
        <dbReference type="Google" id="ProtNLM"/>
    </source>
</evidence>
<dbReference type="OrthoDB" id="9805576at2"/>
<evidence type="ECO:0000313" key="7">
    <source>
        <dbReference type="EMBL" id="SFC93319.1"/>
    </source>
</evidence>
<dbReference type="InterPro" id="IPR018485">
    <property type="entry name" value="FGGY_C"/>
</dbReference>
<dbReference type="STRING" id="1123397.SAMN05660831_00136"/>
<dbReference type="Pfam" id="PF00370">
    <property type="entry name" value="FGGY_N"/>
    <property type="match status" value="1"/>
</dbReference>
<dbReference type="PANTHER" id="PTHR43095">
    <property type="entry name" value="SUGAR KINASE"/>
    <property type="match status" value="1"/>
</dbReference>
<dbReference type="EMBL" id="FOMJ01000001">
    <property type="protein sequence ID" value="SFC93319.1"/>
    <property type="molecule type" value="Genomic_DNA"/>
</dbReference>
<evidence type="ECO:0000256" key="1">
    <source>
        <dbReference type="ARBA" id="ARBA00009156"/>
    </source>
</evidence>
<evidence type="ECO:0000256" key="2">
    <source>
        <dbReference type="ARBA" id="ARBA00022679"/>
    </source>
</evidence>
<gene>
    <name evidence="7" type="ORF">SAMN05660831_00136</name>
</gene>
<protein>
    <recommendedName>
        <fullName evidence="9">Xylulokinase</fullName>
    </recommendedName>
</protein>
<accession>A0A1I1N6S0</accession>
<evidence type="ECO:0000259" key="6">
    <source>
        <dbReference type="Pfam" id="PF02782"/>
    </source>
</evidence>
<evidence type="ECO:0000256" key="4">
    <source>
        <dbReference type="SAM" id="MobiDB-lite"/>
    </source>
</evidence>
<dbReference type="InterPro" id="IPR050406">
    <property type="entry name" value="FGGY_Carb_Kinase"/>
</dbReference>
<dbReference type="InterPro" id="IPR018484">
    <property type="entry name" value="FGGY_N"/>
</dbReference>
<name>A0A1I1N6S0_9GAMM</name>
<proteinExistence type="inferred from homology"/>
<feature type="domain" description="Carbohydrate kinase FGGY C-terminal" evidence="6">
    <location>
        <begin position="244"/>
        <end position="417"/>
    </location>
</feature>
<dbReference type="InterPro" id="IPR043129">
    <property type="entry name" value="ATPase_NBD"/>
</dbReference>
<dbReference type="Proteomes" id="UP000198611">
    <property type="component" value="Unassembled WGS sequence"/>
</dbReference>
<reference evidence="7 8" key="1">
    <citation type="submission" date="2016-10" db="EMBL/GenBank/DDBJ databases">
        <authorList>
            <person name="de Groot N.N."/>
        </authorList>
    </citation>
    <scope>NUCLEOTIDE SEQUENCE [LARGE SCALE GENOMIC DNA]</scope>
    <source>
        <strain evidence="7 8">HL3</strain>
    </source>
</reference>
<evidence type="ECO:0000259" key="5">
    <source>
        <dbReference type="Pfam" id="PF00370"/>
    </source>
</evidence>
<feature type="region of interest" description="Disordered" evidence="4">
    <location>
        <begin position="403"/>
        <end position="422"/>
    </location>
</feature>
<dbReference type="GO" id="GO:0005975">
    <property type="term" value="P:carbohydrate metabolic process"/>
    <property type="evidence" value="ECO:0007669"/>
    <property type="project" value="InterPro"/>
</dbReference>
<dbReference type="SUPFAM" id="SSF53067">
    <property type="entry name" value="Actin-like ATPase domain"/>
    <property type="match status" value="2"/>
</dbReference>
<feature type="domain" description="Carbohydrate kinase FGGY N-terminal" evidence="5">
    <location>
        <begin position="5"/>
        <end position="233"/>
    </location>
</feature>
<dbReference type="PANTHER" id="PTHR43095:SF5">
    <property type="entry name" value="XYLULOSE KINASE"/>
    <property type="match status" value="1"/>
</dbReference>
<dbReference type="InterPro" id="IPR000577">
    <property type="entry name" value="Carb_kinase_FGGY"/>
</dbReference>
<dbReference type="AlphaFoldDB" id="A0A1I1N6S0"/>
<keyword evidence="2" id="KW-0808">Transferase</keyword>
<dbReference type="CDD" id="cd07783">
    <property type="entry name" value="ASKHA_NBD_FGGY_SePSK_AtXK1-like"/>
    <property type="match status" value="1"/>
</dbReference>
<keyword evidence="8" id="KW-1185">Reference proteome</keyword>
<comment type="similarity">
    <text evidence="1">Belongs to the FGGY kinase family.</text>
</comment>
<evidence type="ECO:0000256" key="3">
    <source>
        <dbReference type="ARBA" id="ARBA00022777"/>
    </source>
</evidence>